<sequence length="322" mass="36757">RNDHMLSDWFRKNQEVRIYLGYAPEPNWWSVADLVHVFTGKIDGISPSFRNSMTCKIIGRDYSAPLIDTSFTVAYAARTSSQIAKMLAGKYGLKLNITDTSEIIERDMYQNRKEWEVLQALADLEGFICHVDKDKTFHFGPRQESDEEVEAELYYRSRLKSNCQVDFEDTAIDVYNQITVRHYRKKQVIEGSAKNDALIEQIGQVKERVIYNSKAKTNAQAKEMAQKLLPEFSRYVVTGKAMNMAGNPNLFCEKKVAVKGCGRFDGNYYVERFEHTLNSSGFITNLDLTNLRPDTAQQYRQDLYTKDSAILGSGNKLGSGTI</sequence>
<dbReference type="SUPFAM" id="SSF69279">
    <property type="entry name" value="Phage tail proteins"/>
    <property type="match status" value="1"/>
</dbReference>
<proteinExistence type="predicted"/>
<dbReference type="Pfam" id="PF24032">
    <property type="entry name" value="YQBQ"/>
    <property type="match status" value="1"/>
</dbReference>
<dbReference type="EMBL" id="FMTT01000085">
    <property type="protein sequence ID" value="SCW87004.1"/>
    <property type="molecule type" value="Genomic_DNA"/>
</dbReference>
<organism evidence="2 3">
    <name type="scientific">Paenibacillus tianmuensis</name>
    <dbReference type="NCBI Taxonomy" id="624147"/>
    <lineage>
        <taxon>Bacteria</taxon>
        <taxon>Bacillati</taxon>
        <taxon>Bacillota</taxon>
        <taxon>Bacilli</taxon>
        <taxon>Bacillales</taxon>
        <taxon>Paenibacillaceae</taxon>
        <taxon>Paenibacillus</taxon>
    </lineage>
</organism>
<evidence type="ECO:0000259" key="1">
    <source>
        <dbReference type="Pfam" id="PF24032"/>
    </source>
</evidence>
<dbReference type="InterPro" id="IPR056937">
    <property type="entry name" value="YqbQ/XkdQ"/>
</dbReference>
<name>A0A1G4U038_9BACL</name>
<evidence type="ECO:0000313" key="3">
    <source>
        <dbReference type="Proteomes" id="UP000198601"/>
    </source>
</evidence>
<keyword evidence="3" id="KW-1185">Reference proteome</keyword>
<feature type="non-terminal residue" evidence="2">
    <location>
        <position position="1"/>
    </location>
</feature>
<protein>
    <submittedName>
        <fullName evidence="2">Phage protein D</fullName>
    </submittedName>
</protein>
<dbReference type="STRING" id="624147.SAMN04487970_10851"/>
<evidence type="ECO:0000313" key="2">
    <source>
        <dbReference type="EMBL" id="SCW87004.1"/>
    </source>
</evidence>
<feature type="domain" description="YqbQ/XkdQ" evidence="1">
    <location>
        <begin position="37"/>
        <end position="288"/>
    </location>
</feature>
<dbReference type="Proteomes" id="UP000198601">
    <property type="component" value="Unassembled WGS sequence"/>
</dbReference>
<gene>
    <name evidence="2" type="ORF">SAMN04487970_10851</name>
</gene>
<reference evidence="3" key="1">
    <citation type="submission" date="2016-10" db="EMBL/GenBank/DDBJ databases">
        <authorList>
            <person name="Varghese N."/>
            <person name="Submissions S."/>
        </authorList>
    </citation>
    <scope>NUCLEOTIDE SEQUENCE [LARGE SCALE GENOMIC DNA]</scope>
    <source>
        <strain evidence="3">CGMCC 1.8946</strain>
    </source>
</reference>
<accession>A0A1G4U038</accession>
<dbReference type="AlphaFoldDB" id="A0A1G4U038"/>